<dbReference type="InterPro" id="IPR017871">
    <property type="entry name" value="ABC_transporter-like_CS"/>
</dbReference>
<dbReference type="GO" id="GO:0005524">
    <property type="term" value="F:ATP binding"/>
    <property type="evidence" value="ECO:0007669"/>
    <property type="project" value="UniProtKB-KW"/>
</dbReference>
<dbReference type="CDD" id="cd03214">
    <property type="entry name" value="ABC_Iron-Siderophores_B12_Hemin"/>
    <property type="match status" value="1"/>
</dbReference>
<dbReference type="OrthoDB" id="5292475at2"/>
<evidence type="ECO:0000256" key="10">
    <source>
        <dbReference type="ARBA" id="ARBA00023136"/>
    </source>
</evidence>
<sequence>MYRLQNLSFKIEERVLLSPLSLDFTPGKVYGLVGHNGSGKSTLLKLIARQEKPSSGEIFFANKALEDFAAKELAQNIAYLPQHLPTETHLTVQELVKMGRFAWQGLFSRDSEEDKKIVEQALELTHTTKFSQALVDNLSGGERSRVWIAMLLAQQSKFILLDEPLAPLDIAHQVEVMKLLRYLSQTLGVGIIIVIHDINLAARFCDQIIALHAGNLIFNGQAKEFISQENLKAIYGIDLTVIDHPEVEDVKVAFY</sequence>
<keyword evidence="8" id="KW-0408">Iron</keyword>
<dbReference type="PANTHER" id="PTHR42771:SF2">
    <property type="entry name" value="IRON(3+)-HYDROXAMATE IMPORT ATP-BINDING PROTEIN FHUC"/>
    <property type="match status" value="1"/>
</dbReference>
<dbReference type="Pfam" id="PF00005">
    <property type="entry name" value="ABC_tran"/>
    <property type="match status" value="1"/>
</dbReference>
<proteinExistence type="inferred from homology"/>
<accession>A0A3A1Y2X2</accession>
<evidence type="ECO:0000256" key="6">
    <source>
        <dbReference type="ARBA" id="ARBA00022741"/>
    </source>
</evidence>
<dbReference type="EMBL" id="NRJH01000058">
    <property type="protein sequence ID" value="RIY31629.1"/>
    <property type="molecule type" value="Genomic_DNA"/>
</dbReference>
<dbReference type="AlphaFoldDB" id="A0A3A1Y2X2"/>
<dbReference type="GO" id="GO:0006826">
    <property type="term" value="P:iron ion transport"/>
    <property type="evidence" value="ECO:0007669"/>
    <property type="project" value="UniProtKB-KW"/>
</dbReference>
<feature type="domain" description="ABC transporter" evidence="11">
    <location>
        <begin position="2"/>
        <end position="238"/>
    </location>
</feature>
<dbReference type="InterPro" id="IPR027417">
    <property type="entry name" value="P-loop_NTPase"/>
</dbReference>
<keyword evidence="9" id="KW-0406">Ion transport</keyword>
<comment type="similarity">
    <text evidence="2">Belongs to the ABC transporter superfamily.</text>
</comment>
<evidence type="ECO:0000259" key="11">
    <source>
        <dbReference type="PROSITE" id="PS50893"/>
    </source>
</evidence>
<dbReference type="FunFam" id="3.40.50.300:FF:000134">
    <property type="entry name" value="Iron-enterobactin ABC transporter ATP-binding protein"/>
    <property type="match status" value="1"/>
</dbReference>
<reference evidence="12 13" key="1">
    <citation type="submission" date="2017-08" db="EMBL/GenBank/DDBJ databases">
        <title>Reclassification of Bisgaard taxon 37 and 44.</title>
        <authorList>
            <person name="Christensen H."/>
        </authorList>
    </citation>
    <scope>NUCLEOTIDE SEQUENCE [LARGE SCALE GENOMIC DNA]</scope>
    <source>
        <strain evidence="12 13">B96_4</strain>
    </source>
</reference>
<evidence type="ECO:0000256" key="7">
    <source>
        <dbReference type="ARBA" id="ARBA00022840"/>
    </source>
</evidence>
<evidence type="ECO:0000256" key="4">
    <source>
        <dbReference type="ARBA" id="ARBA00022475"/>
    </source>
</evidence>
<dbReference type="PROSITE" id="PS50893">
    <property type="entry name" value="ABC_TRANSPORTER_2"/>
    <property type="match status" value="1"/>
</dbReference>
<dbReference type="PANTHER" id="PTHR42771">
    <property type="entry name" value="IRON(3+)-HYDROXAMATE IMPORT ATP-BINDING PROTEIN FHUC"/>
    <property type="match status" value="1"/>
</dbReference>
<keyword evidence="3" id="KW-0813">Transport</keyword>
<dbReference type="RefSeq" id="WP_119497596.1">
    <property type="nucleotide sequence ID" value="NZ_NRJH01000058.1"/>
</dbReference>
<organism evidence="12 13">
    <name type="scientific">Psittacicella melopsittaci</name>
    <dbReference type="NCBI Taxonomy" id="2028576"/>
    <lineage>
        <taxon>Bacteria</taxon>
        <taxon>Pseudomonadati</taxon>
        <taxon>Pseudomonadota</taxon>
        <taxon>Gammaproteobacteria</taxon>
        <taxon>Pasteurellales</taxon>
        <taxon>Psittacicellaceae</taxon>
        <taxon>Psittacicella</taxon>
    </lineage>
</organism>
<evidence type="ECO:0000313" key="12">
    <source>
        <dbReference type="EMBL" id="RIY31629.1"/>
    </source>
</evidence>
<keyword evidence="10" id="KW-0472">Membrane</keyword>
<evidence type="ECO:0000256" key="1">
    <source>
        <dbReference type="ARBA" id="ARBA00004202"/>
    </source>
</evidence>
<comment type="subcellular location">
    <subcellularLocation>
        <location evidence="1">Cell membrane</location>
        <topology evidence="1">Peripheral membrane protein</topology>
    </subcellularLocation>
</comment>
<evidence type="ECO:0000256" key="3">
    <source>
        <dbReference type="ARBA" id="ARBA00022448"/>
    </source>
</evidence>
<evidence type="ECO:0000256" key="8">
    <source>
        <dbReference type="ARBA" id="ARBA00023004"/>
    </source>
</evidence>
<evidence type="ECO:0000313" key="13">
    <source>
        <dbReference type="Proteomes" id="UP000266258"/>
    </source>
</evidence>
<keyword evidence="5" id="KW-0410">Iron transport</keyword>
<comment type="caution">
    <text evidence="12">The sequence shown here is derived from an EMBL/GenBank/DDBJ whole genome shotgun (WGS) entry which is preliminary data.</text>
</comment>
<dbReference type="GO" id="GO:0016887">
    <property type="term" value="F:ATP hydrolysis activity"/>
    <property type="evidence" value="ECO:0007669"/>
    <property type="project" value="InterPro"/>
</dbReference>
<evidence type="ECO:0000256" key="2">
    <source>
        <dbReference type="ARBA" id="ARBA00005417"/>
    </source>
</evidence>
<protein>
    <submittedName>
        <fullName evidence="12">Iron-hydroxamate transporter ATP-binding subunit</fullName>
    </submittedName>
</protein>
<keyword evidence="13" id="KW-1185">Reference proteome</keyword>
<keyword evidence="4" id="KW-1003">Cell membrane</keyword>
<dbReference type="PROSITE" id="PS00211">
    <property type="entry name" value="ABC_TRANSPORTER_1"/>
    <property type="match status" value="1"/>
</dbReference>
<dbReference type="InterPro" id="IPR003593">
    <property type="entry name" value="AAA+_ATPase"/>
</dbReference>
<evidence type="ECO:0000256" key="9">
    <source>
        <dbReference type="ARBA" id="ARBA00023065"/>
    </source>
</evidence>
<keyword evidence="6" id="KW-0547">Nucleotide-binding</keyword>
<gene>
    <name evidence="12" type="ORF">CJP74_06805</name>
</gene>
<dbReference type="SMART" id="SM00382">
    <property type="entry name" value="AAA"/>
    <property type="match status" value="1"/>
</dbReference>
<dbReference type="Proteomes" id="UP000266258">
    <property type="component" value="Unassembled WGS sequence"/>
</dbReference>
<dbReference type="Gene3D" id="3.40.50.300">
    <property type="entry name" value="P-loop containing nucleotide triphosphate hydrolases"/>
    <property type="match status" value="1"/>
</dbReference>
<evidence type="ECO:0000256" key="5">
    <source>
        <dbReference type="ARBA" id="ARBA00022496"/>
    </source>
</evidence>
<dbReference type="SUPFAM" id="SSF52540">
    <property type="entry name" value="P-loop containing nucleoside triphosphate hydrolases"/>
    <property type="match status" value="1"/>
</dbReference>
<dbReference type="GO" id="GO:0005886">
    <property type="term" value="C:plasma membrane"/>
    <property type="evidence" value="ECO:0007669"/>
    <property type="project" value="UniProtKB-SubCell"/>
</dbReference>
<keyword evidence="7 12" id="KW-0067">ATP-binding</keyword>
<name>A0A3A1Y2X2_9GAMM</name>
<dbReference type="InterPro" id="IPR003439">
    <property type="entry name" value="ABC_transporter-like_ATP-bd"/>
</dbReference>
<dbReference type="InterPro" id="IPR051535">
    <property type="entry name" value="Siderophore_ABC-ATPase"/>
</dbReference>